<feature type="domain" description="C2H2-type" evidence="9">
    <location>
        <begin position="1059"/>
        <end position="1086"/>
    </location>
</feature>
<feature type="domain" description="C2H2-type" evidence="9">
    <location>
        <begin position="970"/>
        <end position="993"/>
    </location>
</feature>
<feature type="domain" description="C2H2-type" evidence="9">
    <location>
        <begin position="1301"/>
        <end position="1325"/>
    </location>
</feature>
<feature type="compositionally biased region" description="Polar residues" evidence="8">
    <location>
        <begin position="1268"/>
        <end position="1280"/>
    </location>
</feature>
<dbReference type="GO" id="GO:0008270">
    <property type="term" value="F:zinc ion binding"/>
    <property type="evidence" value="ECO:0007669"/>
    <property type="project" value="UniProtKB-KW"/>
</dbReference>
<dbReference type="Pfam" id="PF00096">
    <property type="entry name" value="zf-C2H2"/>
    <property type="match status" value="3"/>
</dbReference>
<feature type="domain" description="C2H2-type" evidence="9">
    <location>
        <begin position="355"/>
        <end position="383"/>
    </location>
</feature>
<keyword evidence="4 7" id="KW-0863">Zinc-finger</keyword>
<feature type="region of interest" description="Disordered" evidence="8">
    <location>
        <begin position="890"/>
        <end position="916"/>
    </location>
</feature>
<dbReference type="Proteomes" id="UP000094527">
    <property type="component" value="Unassembled WGS sequence"/>
</dbReference>
<evidence type="ECO:0000256" key="3">
    <source>
        <dbReference type="ARBA" id="ARBA00022737"/>
    </source>
</evidence>
<proteinExistence type="predicted"/>
<feature type="compositionally biased region" description="Low complexity" evidence="8">
    <location>
        <begin position="904"/>
        <end position="913"/>
    </location>
</feature>
<dbReference type="GO" id="GO:0000977">
    <property type="term" value="F:RNA polymerase II transcription regulatory region sequence-specific DNA binding"/>
    <property type="evidence" value="ECO:0007669"/>
    <property type="project" value="TreeGrafter"/>
</dbReference>
<comment type="subcellular location">
    <subcellularLocation>
        <location evidence="1">Nucleus</location>
    </subcellularLocation>
</comment>
<evidence type="ECO:0000256" key="5">
    <source>
        <dbReference type="ARBA" id="ARBA00022833"/>
    </source>
</evidence>
<feature type="domain" description="C2H2-type" evidence="9">
    <location>
        <begin position="696"/>
        <end position="726"/>
    </location>
</feature>
<dbReference type="PROSITE" id="PS00028">
    <property type="entry name" value="ZINC_FINGER_C2H2_1"/>
    <property type="match status" value="27"/>
</dbReference>
<evidence type="ECO:0000313" key="11">
    <source>
        <dbReference type="Proteomes" id="UP000094527"/>
    </source>
</evidence>
<feature type="domain" description="C2H2-type" evidence="9">
    <location>
        <begin position="819"/>
        <end position="849"/>
    </location>
</feature>
<keyword evidence="5" id="KW-0862">Zinc</keyword>
<feature type="region of interest" description="Disordered" evidence="8">
    <location>
        <begin position="1250"/>
        <end position="1288"/>
    </location>
</feature>
<dbReference type="OrthoDB" id="3437960at2759"/>
<feature type="region of interest" description="Disordered" evidence="8">
    <location>
        <begin position="1670"/>
        <end position="1693"/>
    </location>
</feature>
<feature type="domain" description="C2H2-type" evidence="9">
    <location>
        <begin position="276"/>
        <end position="304"/>
    </location>
</feature>
<feature type="domain" description="C2H2-type" evidence="9">
    <location>
        <begin position="1695"/>
        <end position="1722"/>
    </location>
</feature>
<evidence type="ECO:0000259" key="9">
    <source>
        <dbReference type="PROSITE" id="PS50157"/>
    </source>
</evidence>
<feature type="compositionally biased region" description="Basic and acidic residues" evidence="8">
    <location>
        <begin position="1406"/>
        <end position="1415"/>
    </location>
</feature>
<gene>
    <name evidence="10" type="ORF">Ocin01_00724</name>
</gene>
<evidence type="ECO:0000313" key="10">
    <source>
        <dbReference type="EMBL" id="ODN05991.1"/>
    </source>
</evidence>
<feature type="region of interest" description="Disordered" evidence="8">
    <location>
        <begin position="1378"/>
        <end position="1459"/>
    </location>
</feature>
<feature type="domain" description="C2H2-type" evidence="9">
    <location>
        <begin position="630"/>
        <end position="653"/>
    </location>
</feature>
<feature type="compositionally biased region" description="Low complexity" evidence="8">
    <location>
        <begin position="1447"/>
        <end position="1459"/>
    </location>
</feature>
<dbReference type="GO" id="GO:0005634">
    <property type="term" value="C:nucleus"/>
    <property type="evidence" value="ECO:0007669"/>
    <property type="project" value="UniProtKB-SubCell"/>
</dbReference>
<protein>
    <submittedName>
        <fullName evidence="10">Zinc finger protein-likeXfin</fullName>
    </submittedName>
</protein>
<feature type="compositionally biased region" description="Basic and acidic residues" evidence="8">
    <location>
        <begin position="54"/>
        <end position="64"/>
    </location>
</feature>
<dbReference type="STRING" id="48709.A0A1D2NL69"/>
<feature type="non-terminal residue" evidence="10">
    <location>
        <position position="1"/>
    </location>
</feature>
<dbReference type="GO" id="GO:0000981">
    <property type="term" value="F:DNA-binding transcription factor activity, RNA polymerase II-specific"/>
    <property type="evidence" value="ECO:0007669"/>
    <property type="project" value="TreeGrafter"/>
</dbReference>
<feature type="domain" description="C2H2-type" evidence="9">
    <location>
        <begin position="248"/>
        <end position="275"/>
    </location>
</feature>
<organism evidence="10 11">
    <name type="scientific">Orchesella cincta</name>
    <name type="common">Springtail</name>
    <name type="synonym">Podura cincta</name>
    <dbReference type="NCBI Taxonomy" id="48709"/>
    <lineage>
        <taxon>Eukaryota</taxon>
        <taxon>Metazoa</taxon>
        <taxon>Ecdysozoa</taxon>
        <taxon>Arthropoda</taxon>
        <taxon>Hexapoda</taxon>
        <taxon>Collembola</taxon>
        <taxon>Entomobryomorpha</taxon>
        <taxon>Entomobryoidea</taxon>
        <taxon>Orchesellidae</taxon>
        <taxon>Orchesellinae</taxon>
        <taxon>Orchesella</taxon>
    </lineage>
</organism>
<dbReference type="FunFam" id="3.30.160.60:FF:000100">
    <property type="entry name" value="Zinc finger 45-like"/>
    <property type="match status" value="1"/>
</dbReference>
<dbReference type="PROSITE" id="PS50157">
    <property type="entry name" value="ZINC_FINGER_C2H2_2"/>
    <property type="match status" value="21"/>
</dbReference>
<evidence type="ECO:0000256" key="2">
    <source>
        <dbReference type="ARBA" id="ARBA00022723"/>
    </source>
</evidence>
<reference evidence="10 11" key="1">
    <citation type="journal article" date="2016" name="Genome Biol. Evol.">
        <title>Gene Family Evolution Reflects Adaptation to Soil Environmental Stressors in the Genome of the Collembolan Orchesella cincta.</title>
        <authorList>
            <person name="Faddeeva-Vakhrusheva A."/>
            <person name="Derks M.F."/>
            <person name="Anvar S.Y."/>
            <person name="Agamennone V."/>
            <person name="Suring W."/>
            <person name="Smit S."/>
            <person name="van Straalen N.M."/>
            <person name="Roelofs D."/>
        </authorList>
    </citation>
    <scope>NUCLEOTIDE SEQUENCE [LARGE SCALE GENOMIC DNA]</scope>
    <source>
        <tissue evidence="10">Mixed pool</tissue>
    </source>
</reference>
<feature type="domain" description="C2H2-type" evidence="9">
    <location>
        <begin position="1329"/>
        <end position="1357"/>
    </location>
</feature>
<keyword evidence="11" id="KW-1185">Reference proteome</keyword>
<feature type="domain" description="C2H2-type" evidence="9">
    <location>
        <begin position="220"/>
        <end position="247"/>
    </location>
</feature>
<dbReference type="EMBL" id="LJIJ01000012">
    <property type="protein sequence ID" value="ODN05991.1"/>
    <property type="molecule type" value="Genomic_DNA"/>
</dbReference>
<keyword evidence="3" id="KW-0677">Repeat</keyword>
<feature type="domain" description="C2H2-type" evidence="9">
    <location>
        <begin position="599"/>
        <end position="622"/>
    </location>
</feature>
<feature type="compositionally biased region" description="Low complexity" evidence="8">
    <location>
        <begin position="1146"/>
        <end position="1165"/>
    </location>
</feature>
<feature type="domain" description="C2H2-type" evidence="9">
    <location>
        <begin position="725"/>
        <end position="748"/>
    </location>
</feature>
<dbReference type="OMA" id="AHKRVYH"/>
<evidence type="ECO:0000256" key="1">
    <source>
        <dbReference type="ARBA" id="ARBA00004123"/>
    </source>
</evidence>
<comment type="caution">
    <text evidence="10">The sequence shown here is derived from an EMBL/GenBank/DDBJ whole genome shotgun (WGS) entry which is preliminary data.</text>
</comment>
<keyword evidence="6" id="KW-0539">Nucleus</keyword>
<feature type="domain" description="C2H2-type" evidence="9">
    <location>
        <begin position="1534"/>
        <end position="1562"/>
    </location>
</feature>
<sequence length="1790" mass="202251">VKIHEVVPEINRRSDIGRVVISPPSGLKPRVTKSLMMCCNRAFLTDESYKKHLAEKSEHSKPVDPSKFPKSNPFSRMPRKLFNQNDPQFWIVRKKGNTLKMVETVEEDPDDVIDDAQKILVTNVDNSVTGRGKWKKCEICSLSVMGCNMRRHKEVCHSGGQYNCEFCPCVFVLDSSRKMHQNKMHRVRRLPADSLKKAILARAKQQLVSSKASKNLKKSRECLTCGKLCGNSSILRDHLNIHSGEKPYSCECGSRFGHRANLQRHIRVAHPKNSKYFCKICDYGFSSNISLGAHKRTAHSSKLKTEKSPKIHKVTPILHPTPTPNNVLPQLKLQYPSPNKSNIGHMLIHSNLKPYKCKLCGIYFRLHGTMHNHLKMAHSKDGRFPCGKCTCRYTNAKALHRHIRQYHKGTTENELKTKLNLSGSSNDENTDEISPNFKCDLCGMLTNEQNLYKDHLLLHSEVSKHQCDLCLKVFTGSRPVIRHKEAAHGKGLHKCYFCCCRYGFTQGLIRHLTNEHGMERGEWNYKTRKLTPEGRKRIQRNLIQTSSLNDQQDIEDTKERSSVVLIFIMLFLNCGVHIVIEISICVNSQPGQPALKRKFACNICFKGFNWKGSVFNHKKHVHGIGGKHKYQCPECPLKFKSKSLLDSHKVSAHDVAVSPKQNNHTSDVDSNLIQRQEELNLKSQLRVTPEKLEKKYECNLCFMKFINPTSVSHHKKKSHFHNGTFKCNQCCCKFTTMNGLIQHRVQAHGYVGQLRKRQKLRTSSNVNSTAANSAVNDANINTARERSTKKFYCNKCGKFIIGKIGYRVHVKSHSSAPTYKCDLCQMQFFHRSSIFSHKKRSHFHDGDVQCPKCPCKFLSVAGLANHQKHHHKLVGKTVLTKQAATAVSPNSKLSVVENNDDNDSSNQSNVNDEVSGKLRVTDQKNVEVHLETYDRNQDKQYECNLCNARFQHKGSIAKHKRTAHFHTGKYKCPDCICKFLTPNSLVLHRKNQHEVNMGELKMLVVSKPSVPKLSAFKKAKKILSQSRDQDNVCDICGLNVRRKTYLKTHKQIAHSNGIYRCNVCCCRFRSKVGLASHMHHHANGSAFRKQSQETDNKDSEILAELNEENQTESYVPVEETSISSTSSSPLSKVNRNFLKIRGSALSSKRQSSSTPSSNSPVKASSAEPVTSENETELVYPSKPPRGSVSTSAYRYKCNLCGIRFTQSTYVDRHMKKAHTNGTSKCDLCNCSFESNIGLAAHKRVYHNNSSIPGAIDNKNREGEEVVPPQTNTDSIQSPDSSKIAKPSQKSISFVRKSRVKVKCSMCHIGFSERSHLKRHMKQAHTDGSFRCPKCCCSFLNVYALSAHKRVYHNSSTQGKGIYNSFLAKKKLKKVKSTTNGAKSVEAKKSTEVGLPGIPTTNRTSTRIRDKMDNNIDKPTVQQDTPISENGTSTLLGGSNDNDTTIDSVTPTPSPSKKVSFKKPQNLVKRKRVRKGGDRRFPCTFCTKVFSSPGSFARHVKCHTRPEACTQCSMRFRTRDEVVKHVTVSHGDGEHQCYICTCRFTSTNGLKMHMKLIHERQSASYDDIVIEQDEDVPDNEPPLNGFLPSSYSHSMQDDEDDFIEDSVPIIDGMIETTYSIATDEMYYREIPTANDDAYNHVSYSANDENFSNESEPIIQGILTFNNSHVSGHQASIQLPPPQQQKRKAFSPKSRPMKCSTCSAICYGPEKLRQHMESHTEGNPLTLSNGAEIEAVQCSKCYVEFDAMSDLMQHLQVDHDPTGHYKCVYCVCSMKTESALQSHFMKYHSIRG</sequence>
<feature type="domain" description="C2H2-type" evidence="9">
    <location>
        <begin position="791"/>
        <end position="818"/>
    </location>
</feature>
<dbReference type="SUPFAM" id="SSF57667">
    <property type="entry name" value="beta-beta-alpha zinc fingers"/>
    <property type="match status" value="10"/>
</dbReference>
<feature type="compositionally biased region" description="Low complexity" evidence="8">
    <location>
        <begin position="1115"/>
        <end position="1130"/>
    </location>
</feature>
<feature type="region of interest" description="Disordered" evidence="8">
    <location>
        <begin position="1144"/>
        <end position="1188"/>
    </location>
</feature>
<dbReference type="InterPro" id="IPR036236">
    <property type="entry name" value="Znf_C2H2_sf"/>
</dbReference>
<feature type="region of interest" description="Disordered" evidence="8">
    <location>
        <begin position="1106"/>
        <end position="1130"/>
    </location>
</feature>
<dbReference type="PANTHER" id="PTHR24381:SF393">
    <property type="entry name" value="CHROMATIN-LINKED ADAPTOR FOR MSL PROTEINS, ISOFORM B"/>
    <property type="match status" value="1"/>
</dbReference>
<feature type="domain" description="C2H2-type" evidence="9">
    <location>
        <begin position="941"/>
        <end position="971"/>
    </location>
</feature>
<dbReference type="InterPro" id="IPR013087">
    <property type="entry name" value="Znf_C2H2_type"/>
</dbReference>
<evidence type="ECO:0000256" key="7">
    <source>
        <dbReference type="PROSITE-ProRule" id="PRU00042"/>
    </source>
</evidence>
<feature type="compositionally biased region" description="Polar residues" evidence="8">
    <location>
        <begin position="1419"/>
        <end position="1446"/>
    </location>
</feature>
<dbReference type="PANTHER" id="PTHR24381">
    <property type="entry name" value="ZINC FINGER PROTEIN"/>
    <property type="match status" value="1"/>
</dbReference>
<keyword evidence="2" id="KW-0479">Metal-binding</keyword>
<feature type="region of interest" description="Disordered" evidence="8">
    <location>
        <begin position="54"/>
        <end position="77"/>
    </location>
</feature>
<feature type="domain" description="C2H2-type" evidence="9">
    <location>
        <begin position="1223"/>
        <end position="1251"/>
    </location>
</feature>
<dbReference type="SMART" id="SM00355">
    <property type="entry name" value="ZnF_C2H2"/>
    <property type="match status" value="30"/>
</dbReference>
<evidence type="ECO:0000256" key="4">
    <source>
        <dbReference type="ARBA" id="ARBA00022771"/>
    </source>
</evidence>
<feature type="domain" description="C2H2-type" evidence="9">
    <location>
        <begin position="1480"/>
        <end position="1507"/>
    </location>
</feature>
<evidence type="ECO:0000256" key="8">
    <source>
        <dbReference type="SAM" id="MobiDB-lite"/>
    </source>
</evidence>
<feature type="domain" description="C2H2-type" evidence="9">
    <location>
        <begin position="384"/>
        <end position="412"/>
    </location>
</feature>
<evidence type="ECO:0000256" key="6">
    <source>
        <dbReference type="ARBA" id="ARBA00023242"/>
    </source>
</evidence>
<accession>A0A1D2NL69</accession>
<name>A0A1D2NL69_ORCCI</name>
<dbReference type="Gene3D" id="3.30.160.60">
    <property type="entry name" value="Classic Zinc Finger"/>
    <property type="match status" value="14"/>
</dbReference>
<feature type="domain" description="C2H2-type" evidence="9">
    <location>
        <begin position="1195"/>
        <end position="1223"/>
    </location>
</feature>